<gene>
    <name evidence="1" type="ORF">KCG34_13080</name>
</gene>
<dbReference type="KEGG" id="caul:KCG34_13080"/>
<keyword evidence="1" id="KW-0808">Transferase</keyword>
<accession>A0A975IST9</accession>
<dbReference type="EC" id="2.4.-.-" evidence="1"/>
<evidence type="ECO:0000313" key="2">
    <source>
        <dbReference type="Proteomes" id="UP000676409"/>
    </source>
</evidence>
<keyword evidence="1" id="KW-0328">Glycosyltransferase</keyword>
<keyword evidence="2" id="KW-1185">Reference proteome</keyword>
<reference evidence="1" key="1">
    <citation type="submission" date="2021-04" db="EMBL/GenBank/DDBJ databases">
        <title>The complete genome sequence of Caulobacter sp. S6.</title>
        <authorList>
            <person name="Tang Y."/>
            <person name="Ouyang W."/>
            <person name="Liu Q."/>
            <person name="Huang B."/>
            <person name="Guo Z."/>
            <person name="Lei P."/>
        </authorList>
    </citation>
    <scope>NUCLEOTIDE SEQUENCE</scope>
    <source>
        <strain evidence="1">S6</strain>
    </source>
</reference>
<sequence length="450" mass="48905">MVHLGAEQGMGAIVDTKAARADGVEQARAPTSLGAAAGARMSEAGRKASGPKLALVWTRNLDGEPMAGRLRVAHAIRAALKPCAELMSFRLPSVVTDRNLRRIIGAGLALAGSWLRGQPLPIQCAIFAAGRDLRAMSKAIPEDVETVYLDGIRCYGLLRLLRRQRPNQRIVVDFDDLMSRRMELLLAAGEPLSPGYMTQRLPPFLRRLATSSAIGRTIVLYEYLTLKALERKVLTLADTIVLLSSEDAAALDAIRALTPGARAEIATVPPSVDLAEAKRMTEPLRFIFVGTDALTQNRLTIDYLLDLWRRRNIAAPLAIFGHQVRGVSLPPNVTTPGYVNSLDEIYDGRSVMLTPSFLRGGIKTKVLEAFSFGAPVIGNNQTFESMPVGAYPLRINDEPELVAILRDPDGHLAMLQAAADQGRAYVQSHHAPAVFAGRWRQLMGVPTPAE</sequence>
<dbReference type="Pfam" id="PF13692">
    <property type="entry name" value="Glyco_trans_1_4"/>
    <property type="match status" value="1"/>
</dbReference>
<name>A0A975IST9_9CAUL</name>
<dbReference type="EMBL" id="CP073078">
    <property type="protein sequence ID" value="QUD86040.1"/>
    <property type="molecule type" value="Genomic_DNA"/>
</dbReference>
<dbReference type="Gene3D" id="3.40.50.2000">
    <property type="entry name" value="Glycogen Phosphorylase B"/>
    <property type="match status" value="1"/>
</dbReference>
<dbReference type="RefSeq" id="WP_211936092.1">
    <property type="nucleotide sequence ID" value="NZ_CP073078.1"/>
</dbReference>
<protein>
    <submittedName>
        <fullName evidence="1">Glycosyltransferase</fullName>
        <ecNumber evidence="1">2.4.-.-</ecNumber>
    </submittedName>
</protein>
<evidence type="ECO:0000313" key="1">
    <source>
        <dbReference type="EMBL" id="QUD86040.1"/>
    </source>
</evidence>
<proteinExistence type="predicted"/>
<dbReference type="GO" id="GO:0016757">
    <property type="term" value="F:glycosyltransferase activity"/>
    <property type="evidence" value="ECO:0007669"/>
    <property type="project" value="UniProtKB-KW"/>
</dbReference>
<dbReference type="SUPFAM" id="SSF53756">
    <property type="entry name" value="UDP-Glycosyltransferase/glycogen phosphorylase"/>
    <property type="match status" value="1"/>
</dbReference>
<organism evidence="1 2">
    <name type="scientific">Phenylobacterium montanum</name>
    <dbReference type="NCBI Taxonomy" id="2823693"/>
    <lineage>
        <taxon>Bacteria</taxon>
        <taxon>Pseudomonadati</taxon>
        <taxon>Pseudomonadota</taxon>
        <taxon>Alphaproteobacteria</taxon>
        <taxon>Caulobacterales</taxon>
        <taxon>Caulobacteraceae</taxon>
        <taxon>Phenylobacterium</taxon>
    </lineage>
</organism>
<dbReference type="Proteomes" id="UP000676409">
    <property type="component" value="Chromosome"/>
</dbReference>
<dbReference type="AlphaFoldDB" id="A0A975IST9"/>